<evidence type="ECO:0000256" key="1">
    <source>
        <dbReference type="SAM" id="Phobius"/>
    </source>
</evidence>
<comment type="caution">
    <text evidence="2">The sequence shown here is derived from an EMBL/GenBank/DDBJ whole genome shotgun (WGS) entry which is preliminary data.</text>
</comment>
<dbReference type="Proteomes" id="UP000437709">
    <property type="component" value="Unassembled WGS sequence"/>
</dbReference>
<protein>
    <submittedName>
        <fullName evidence="2">Uncharacterized protein</fullName>
    </submittedName>
</protein>
<keyword evidence="1" id="KW-1133">Transmembrane helix</keyword>
<accession>A0A6N7ELI2</accession>
<dbReference type="RefSeq" id="WP_152194146.1">
    <property type="nucleotide sequence ID" value="NZ_VUKD01000001.1"/>
</dbReference>
<keyword evidence="1" id="KW-0812">Transmembrane</keyword>
<dbReference type="AlphaFoldDB" id="A0A6N7ELI2"/>
<keyword evidence="3" id="KW-1185">Reference proteome</keyword>
<proteinExistence type="predicted"/>
<evidence type="ECO:0000313" key="2">
    <source>
        <dbReference type="EMBL" id="MPV36996.1"/>
    </source>
</evidence>
<dbReference type="EMBL" id="WHPC01000023">
    <property type="protein sequence ID" value="MPV36996.1"/>
    <property type="molecule type" value="Genomic_DNA"/>
</dbReference>
<sequence>MLAAAVVGGLLIVRQGSAPFATDPTAAPVLAASIVLAGAIVTAAVTLTGLLLRQTIDARTARLADEAAARAEREHQRLRMQTAMETLKLLATSSGSPASAEQVSAALIVLSRLHETELALDLAAELWPKGQVTPSAAVSLCDDAIRSKTPALQRAAAVLLFNNRDRLTQESGQVQWPSSLLTWPDGLDEEARNRIRLLLTEWLAKRPPSTSTDFRSSLLREP</sequence>
<keyword evidence="1" id="KW-0472">Membrane</keyword>
<gene>
    <name evidence="2" type="ORF">GB881_08020</name>
</gene>
<evidence type="ECO:0000313" key="3">
    <source>
        <dbReference type="Proteomes" id="UP000437709"/>
    </source>
</evidence>
<reference evidence="2 3" key="1">
    <citation type="submission" date="2019-10" db="EMBL/GenBank/DDBJ databases">
        <title>Georgenia wutianyii sp. nov. and Georgenia yuyongxinii sp. nov. isolated from plateau pika (Ochotona curzoniae) in the Qinghai-Tibet plateau of China.</title>
        <authorList>
            <person name="Tian Z."/>
        </authorList>
    </citation>
    <scope>NUCLEOTIDE SEQUENCE [LARGE SCALE GENOMIC DNA]</scope>
    <source>
        <strain evidence="2 3">JCM 19765</strain>
    </source>
</reference>
<feature type="transmembrane region" description="Helical" evidence="1">
    <location>
        <begin position="31"/>
        <end position="52"/>
    </location>
</feature>
<name>A0A6N7ELI2_9MICO</name>
<organism evidence="2 3">
    <name type="scientific">Georgenia subflava</name>
    <dbReference type="NCBI Taxonomy" id="1622177"/>
    <lineage>
        <taxon>Bacteria</taxon>
        <taxon>Bacillati</taxon>
        <taxon>Actinomycetota</taxon>
        <taxon>Actinomycetes</taxon>
        <taxon>Micrococcales</taxon>
        <taxon>Bogoriellaceae</taxon>
        <taxon>Georgenia</taxon>
    </lineage>
</organism>